<gene>
    <name evidence="6" type="primary">SCN10A_2</name>
    <name evidence="6" type="ORF">Ciccas_014271</name>
</gene>
<accession>A0ABD2PK80</accession>
<evidence type="ECO:0000256" key="1">
    <source>
        <dbReference type="ARBA" id="ARBA00004141"/>
    </source>
</evidence>
<comment type="caution">
    <text evidence="6">The sequence shown here is derived from an EMBL/GenBank/DDBJ whole genome shotgun (WGS) entry which is preliminary data.</text>
</comment>
<evidence type="ECO:0000313" key="7">
    <source>
        <dbReference type="Proteomes" id="UP001626550"/>
    </source>
</evidence>
<comment type="subcellular location">
    <subcellularLocation>
        <location evidence="1">Membrane</location>
        <topology evidence="1">Multi-pass membrane protein</topology>
    </subcellularLocation>
</comment>
<keyword evidence="6" id="KW-0407">Ion channel</keyword>
<evidence type="ECO:0000259" key="5">
    <source>
        <dbReference type="Pfam" id="PF00520"/>
    </source>
</evidence>
<organism evidence="6 7">
    <name type="scientific">Cichlidogyrus casuarinus</name>
    <dbReference type="NCBI Taxonomy" id="1844966"/>
    <lineage>
        <taxon>Eukaryota</taxon>
        <taxon>Metazoa</taxon>
        <taxon>Spiralia</taxon>
        <taxon>Lophotrochozoa</taxon>
        <taxon>Platyhelminthes</taxon>
        <taxon>Monogenea</taxon>
        <taxon>Monopisthocotylea</taxon>
        <taxon>Dactylogyridea</taxon>
        <taxon>Ancyrocephalidae</taxon>
        <taxon>Cichlidogyrus</taxon>
    </lineage>
</organism>
<dbReference type="Proteomes" id="UP001626550">
    <property type="component" value="Unassembled WGS sequence"/>
</dbReference>
<evidence type="ECO:0000256" key="4">
    <source>
        <dbReference type="ARBA" id="ARBA00023136"/>
    </source>
</evidence>
<keyword evidence="7" id="KW-1185">Reference proteome</keyword>
<keyword evidence="2" id="KW-0812">Transmembrane</keyword>
<dbReference type="AlphaFoldDB" id="A0ABD2PK80"/>
<dbReference type="GO" id="GO:0034220">
    <property type="term" value="P:monoatomic ion transmembrane transport"/>
    <property type="evidence" value="ECO:0007669"/>
    <property type="project" value="UniProtKB-KW"/>
</dbReference>
<reference evidence="6 7" key="1">
    <citation type="submission" date="2024-11" db="EMBL/GenBank/DDBJ databases">
        <title>Adaptive evolution of stress response genes in parasites aligns with host niche diversity.</title>
        <authorList>
            <person name="Hahn C."/>
            <person name="Resl P."/>
        </authorList>
    </citation>
    <scope>NUCLEOTIDE SEQUENCE [LARGE SCALE GENOMIC DNA]</scope>
    <source>
        <strain evidence="6">EGGRZ-B1_66</strain>
        <tissue evidence="6">Body</tissue>
    </source>
</reference>
<feature type="domain" description="Ion transport" evidence="5">
    <location>
        <begin position="7"/>
        <end position="56"/>
    </location>
</feature>
<keyword evidence="4" id="KW-0472">Membrane</keyword>
<dbReference type="PANTHER" id="PTHR10037:SF288">
    <property type="entry name" value="SODIUM CHANNEL PROTEIN PARA"/>
    <property type="match status" value="1"/>
</dbReference>
<sequence>MAVYISGVLFCSRYIFTAFYTSEVVLKALARGLIMTNFTMLRDSWNWMDVSVITLASVFSYRF</sequence>
<keyword evidence="6" id="KW-0813">Transport</keyword>
<evidence type="ECO:0000256" key="3">
    <source>
        <dbReference type="ARBA" id="ARBA00022989"/>
    </source>
</evidence>
<evidence type="ECO:0000256" key="2">
    <source>
        <dbReference type="ARBA" id="ARBA00022692"/>
    </source>
</evidence>
<dbReference type="PANTHER" id="PTHR10037">
    <property type="entry name" value="VOLTAGE-GATED CATION CHANNEL CALCIUM AND SODIUM"/>
    <property type="match status" value="1"/>
</dbReference>
<evidence type="ECO:0000313" key="6">
    <source>
        <dbReference type="EMBL" id="KAL3307222.1"/>
    </source>
</evidence>
<keyword evidence="3" id="KW-1133">Transmembrane helix</keyword>
<dbReference type="InterPro" id="IPR005821">
    <property type="entry name" value="Ion_trans_dom"/>
</dbReference>
<keyword evidence="6" id="KW-0406">Ion transport</keyword>
<dbReference type="InterPro" id="IPR027359">
    <property type="entry name" value="Volt_channel_dom_sf"/>
</dbReference>
<dbReference type="Gene3D" id="1.20.120.350">
    <property type="entry name" value="Voltage-gated potassium channels. Chain C"/>
    <property type="match status" value="1"/>
</dbReference>
<dbReference type="GO" id="GO:0016020">
    <property type="term" value="C:membrane"/>
    <property type="evidence" value="ECO:0007669"/>
    <property type="project" value="UniProtKB-SubCell"/>
</dbReference>
<name>A0ABD2PK80_9PLAT</name>
<dbReference type="Pfam" id="PF00520">
    <property type="entry name" value="Ion_trans"/>
    <property type="match status" value="1"/>
</dbReference>
<protein>
    <submittedName>
        <fullName evidence="6">Sodium channel, voltage-gated, type X, alpha subunit</fullName>
    </submittedName>
</protein>
<dbReference type="InterPro" id="IPR043203">
    <property type="entry name" value="VGCC_Ca_Na"/>
</dbReference>
<proteinExistence type="predicted"/>
<dbReference type="EMBL" id="JBJKFK010007933">
    <property type="protein sequence ID" value="KAL3307222.1"/>
    <property type="molecule type" value="Genomic_DNA"/>
</dbReference>